<protein>
    <submittedName>
        <fullName evidence="1">Uncharacterized protein</fullName>
    </submittedName>
</protein>
<proteinExistence type="predicted"/>
<organism evidence="1 2">
    <name type="scientific">Streptosporangium lutulentum</name>
    <dbReference type="NCBI Taxonomy" id="1461250"/>
    <lineage>
        <taxon>Bacteria</taxon>
        <taxon>Bacillati</taxon>
        <taxon>Actinomycetota</taxon>
        <taxon>Actinomycetes</taxon>
        <taxon>Streptosporangiales</taxon>
        <taxon>Streptosporangiaceae</taxon>
        <taxon>Streptosporangium</taxon>
    </lineage>
</organism>
<comment type="caution">
    <text evidence="1">The sequence shown here is derived from an EMBL/GenBank/DDBJ whole genome shotgun (WGS) entry which is preliminary data.</text>
</comment>
<sequence length="169" mass="18570">MTGRVSVGSRVIVDTLLHSHARTRSARDLVGKPGTVDRLVPRGTSTYALVEMDESVRGFPGQTKWEVQLEDLYVITTPSTGQLEPEPADYTIGFEAYPVELRAIHGVRHAVPTSRAERPLTEAVCSLLVRPVHSPTWPIPFDPSSKVSCPGCVEGLELRHPIPKAAHRF</sequence>
<accession>A0ABT9Q698</accession>
<keyword evidence="2" id="KW-1185">Reference proteome</keyword>
<dbReference type="Proteomes" id="UP001225356">
    <property type="component" value="Unassembled WGS sequence"/>
</dbReference>
<name>A0ABT9Q698_9ACTN</name>
<evidence type="ECO:0000313" key="2">
    <source>
        <dbReference type="Proteomes" id="UP001225356"/>
    </source>
</evidence>
<gene>
    <name evidence="1" type="ORF">J2853_001491</name>
</gene>
<reference evidence="1 2" key="1">
    <citation type="submission" date="2023-07" db="EMBL/GenBank/DDBJ databases">
        <title>Sequencing the genomes of 1000 actinobacteria strains.</title>
        <authorList>
            <person name="Klenk H.-P."/>
        </authorList>
    </citation>
    <scope>NUCLEOTIDE SEQUENCE [LARGE SCALE GENOMIC DNA]</scope>
    <source>
        <strain evidence="1 2">DSM 46740</strain>
    </source>
</reference>
<dbReference type="EMBL" id="JAUSQU010000001">
    <property type="protein sequence ID" value="MDP9842280.1"/>
    <property type="molecule type" value="Genomic_DNA"/>
</dbReference>
<evidence type="ECO:0000313" key="1">
    <source>
        <dbReference type="EMBL" id="MDP9842280.1"/>
    </source>
</evidence>